<dbReference type="Gene3D" id="1.20.120.530">
    <property type="entry name" value="GntR ligand-binding domain-like"/>
    <property type="match status" value="1"/>
</dbReference>
<keyword evidence="1" id="KW-0805">Transcription regulation</keyword>
<dbReference type="EMBL" id="WBOF01000003">
    <property type="protein sequence ID" value="MQS16717.1"/>
    <property type="molecule type" value="Genomic_DNA"/>
</dbReference>
<protein>
    <submittedName>
        <fullName evidence="6">GntR family transcriptional regulator</fullName>
    </submittedName>
</protein>
<proteinExistence type="predicted"/>
<dbReference type="SMART" id="SM00895">
    <property type="entry name" value="FCD"/>
    <property type="match status" value="1"/>
</dbReference>
<name>A0A6N7L1X8_9ACTN</name>
<dbReference type="CDD" id="cd07377">
    <property type="entry name" value="WHTH_GntR"/>
    <property type="match status" value="1"/>
</dbReference>
<dbReference type="InterPro" id="IPR011711">
    <property type="entry name" value="GntR_C"/>
</dbReference>
<dbReference type="PANTHER" id="PTHR43537">
    <property type="entry name" value="TRANSCRIPTIONAL REGULATOR, GNTR FAMILY"/>
    <property type="match status" value="1"/>
</dbReference>
<dbReference type="SUPFAM" id="SSF48008">
    <property type="entry name" value="GntR ligand-binding domain-like"/>
    <property type="match status" value="1"/>
</dbReference>
<evidence type="ECO:0000256" key="1">
    <source>
        <dbReference type="ARBA" id="ARBA00023015"/>
    </source>
</evidence>
<feature type="region of interest" description="Disordered" evidence="4">
    <location>
        <begin position="1"/>
        <end position="46"/>
    </location>
</feature>
<keyword evidence="3" id="KW-0804">Transcription</keyword>
<evidence type="ECO:0000256" key="2">
    <source>
        <dbReference type="ARBA" id="ARBA00023125"/>
    </source>
</evidence>
<accession>A0A6N7L1X8</accession>
<keyword evidence="7" id="KW-1185">Reference proteome</keyword>
<dbReference type="InterPro" id="IPR008920">
    <property type="entry name" value="TF_FadR/GntR_C"/>
</dbReference>
<sequence>MSPGGESGHHDEDADKNDHAPGRLSQGVRLAGGRLPRPGVDEVPAGLGRDRAGIAARLGDCGTIRQEHIRREVLTQRQEVHATVTGVFDALAADRSRLERAGIAQRVAEVLRDHITEGRLAPGTRLSEESLGEALSVSRNTLREAFRLLADQRLVVHELNRGVFVKILDPGDVADIYTLRLALEMAGVRALRSAASERLAALRAALARAEAAEALGDWVAVGTADLHFHQAVAGLAGSERIDECMARLVAELRLAFAAVASARGLHEPFLRRNQTLAGLLESGEIDDAEVELTRYLDDARAVIVRAMTQDGW</sequence>
<dbReference type="InterPro" id="IPR036390">
    <property type="entry name" value="WH_DNA-bd_sf"/>
</dbReference>
<comment type="caution">
    <text evidence="6">The sequence shown here is derived from an EMBL/GenBank/DDBJ whole genome shotgun (WGS) entry which is preliminary data.</text>
</comment>
<dbReference type="Gene3D" id="1.10.10.10">
    <property type="entry name" value="Winged helix-like DNA-binding domain superfamily/Winged helix DNA-binding domain"/>
    <property type="match status" value="1"/>
</dbReference>
<dbReference type="Pfam" id="PF00392">
    <property type="entry name" value="GntR"/>
    <property type="match status" value="1"/>
</dbReference>
<dbReference type="Proteomes" id="UP000450000">
    <property type="component" value="Unassembled WGS sequence"/>
</dbReference>
<dbReference type="PROSITE" id="PS50949">
    <property type="entry name" value="HTH_GNTR"/>
    <property type="match status" value="1"/>
</dbReference>
<evidence type="ECO:0000313" key="7">
    <source>
        <dbReference type="Proteomes" id="UP000450000"/>
    </source>
</evidence>
<dbReference type="SMART" id="SM00345">
    <property type="entry name" value="HTH_GNTR"/>
    <property type="match status" value="1"/>
</dbReference>
<evidence type="ECO:0000313" key="6">
    <source>
        <dbReference type="EMBL" id="MQS16717.1"/>
    </source>
</evidence>
<dbReference type="InterPro" id="IPR036388">
    <property type="entry name" value="WH-like_DNA-bd_sf"/>
</dbReference>
<dbReference type="AlphaFoldDB" id="A0A6N7L1X8"/>
<dbReference type="GO" id="GO:0003700">
    <property type="term" value="F:DNA-binding transcription factor activity"/>
    <property type="evidence" value="ECO:0007669"/>
    <property type="project" value="InterPro"/>
</dbReference>
<feature type="compositionally biased region" description="Basic and acidic residues" evidence="4">
    <location>
        <begin position="7"/>
        <end position="21"/>
    </location>
</feature>
<evidence type="ECO:0000256" key="3">
    <source>
        <dbReference type="ARBA" id="ARBA00023163"/>
    </source>
</evidence>
<feature type="domain" description="HTH gntR-type" evidence="5">
    <location>
        <begin position="101"/>
        <end position="168"/>
    </location>
</feature>
<dbReference type="Pfam" id="PF07729">
    <property type="entry name" value="FCD"/>
    <property type="match status" value="1"/>
</dbReference>
<evidence type="ECO:0000256" key="4">
    <source>
        <dbReference type="SAM" id="MobiDB-lite"/>
    </source>
</evidence>
<reference evidence="6 7" key="1">
    <citation type="submission" date="2019-09" db="EMBL/GenBank/DDBJ databases">
        <title>Genome Sequences of Streptomyces kaniharaensis ATCC 21070.</title>
        <authorList>
            <person name="Zhu W."/>
            <person name="De Crecy-Lagard V."/>
            <person name="Richards N.G."/>
        </authorList>
    </citation>
    <scope>NUCLEOTIDE SEQUENCE [LARGE SCALE GENOMIC DNA]</scope>
    <source>
        <strain evidence="6 7">SF-557</strain>
    </source>
</reference>
<keyword evidence="2" id="KW-0238">DNA-binding</keyword>
<evidence type="ECO:0000259" key="5">
    <source>
        <dbReference type="PROSITE" id="PS50949"/>
    </source>
</evidence>
<organism evidence="6 7">
    <name type="scientific">Streptomyces kaniharaensis</name>
    <dbReference type="NCBI Taxonomy" id="212423"/>
    <lineage>
        <taxon>Bacteria</taxon>
        <taxon>Bacillati</taxon>
        <taxon>Actinomycetota</taxon>
        <taxon>Actinomycetes</taxon>
        <taxon>Kitasatosporales</taxon>
        <taxon>Streptomycetaceae</taxon>
        <taxon>Streptomyces</taxon>
    </lineage>
</organism>
<dbReference type="InterPro" id="IPR000524">
    <property type="entry name" value="Tscrpt_reg_HTH_GntR"/>
</dbReference>
<dbReference type="SUPFAM" id="SSF46785">
    <property type="entry name" value="Winged helix' DNA-binding domain"/>
    <property type="match status" value="1"/>
</dbReference>
<dbReference type="OrthoDB" id="5243844at2"/>
<dbReference type="GO" id="GO:0003677">
    <property type="term" value="F:DNA binding"/>
    <property type="evidence" value="ECO:0007669"/>
    <property type="project" value="UniProtKB-KW"/>
</dbReference>
<dbReference type="PANTHER" id="PTHR43537:SF45">
    <property type="entry name" value="GNTR FAMILY REGULATORY PROTEIN"/>
    <property type="match status" value="1"/>
</dbReference>
<gene>
    <name evidence="6" type="ORF">F7Q99_32150</name>
</gene>